<feature type="binding site" evidence="2">
    <location>
        <position position="89"/>
    </location>
    <ligand>
        <name>substrate</name>
    </ligand>
</feature>
<dbReference type="Gene3D" id="3.40.50.1820">
    <property type="entry name" value="alpha/beta hydrolase"/>
    <property type="match status" value="1"/>
</dbReference>
<dbReference type="GO" id="GO:0047739">
    <property type="term" value="F:cephalosporin-C deacetylase activity"/>
    <property type="evidence" value="ECO:0007669"/>
    <property type="project" value="UniProtKB-EC"/>
</dbReference>
<dbReference type="RefSeq" id="WP_072074781.1">
    <property type="nucleotide sequence ID" value="NZ_CDMW01000001.1"/>
</dbReference>
<dbReference type="EC" id="3.1.1.41" evidence="4"/>
<dbReference type="InterPro" id="IPR039069">
    <property type="entry name" value="CE7"/>
</dbReference>
<proteinExistence type="predicted"/>
<dbReference type="SUPFAM" id="SSF53474">
    <property type="entry name" value="alpha/beta-Hydrolases"/>
    <property type="match status" value="1"/>
</dbReference>
<dbReference type="Proteomes" id="UP000183504">
    <property type="component" value="Unassembled WGS sequence"/>
</dbReference>
<dbReference type="EMBL" id="CDMW01000001">
    <property type="protein sequence ID" value="CEL91421.1"/>
    <property type="molecule type" value="Genomic_DNA"/>
</dbReference>
<sequence>MKNPTLLKEMLDYRGRDEMPDDFDTFWNKQVAVVEVPQDYQLLEKDFQIAYAICYELTFKSGNGGQIYAKLVVPKLSEKVPVLFHFHGYMGQGWDWSDMLAYTAAGWGVVSMDVRGQSGYSLDGNREVRGNTVKGHIIRGALDGPDQLFFKDVYLDVYTLVELVAGLDFVDENRLSSFGGSQGGALALVAAALNSRIKQTVAIYPFLADFRRVLEIGNTSEAYDELFRYFKFHDPFHETEEQLLRTLAYIDVKNLAHRISCPVQMIIGLEDDVCYPITQFAIYNSLAGEKEYHLLPEYGHEAMNVRVSDTVFNWLCGTKIKSPCLVSDFKSER</sequence>
<dbReference type="InterPro" id="IPR008391">
    <property type="entry name" value="AXE1_dom"/>
</dbReference>
<evidence type="ECO:0000313" key="5">
    <source>
        <dbReference type="Proteomes" id="UP000183504"/>
    </source>
</evidence>
<feature type="active site" description="Nucleophile" evidence="1">
    <location>
        <position position="181"/>
    </location>
</feature>
<organism evidence="4 5">
    <name type="scientific">Streptococcus sanguinis</name>
    <dbReference type="NCBI Taxonomy" id="1305"/>
    <lineage>
        <taxon>Bacteria</taxon>
        <taxon>Bacillati</taxon>
        <taxon>Bacillota</taxon>
        <taxon>Bacilli</taxon>
        <taxon>Lactobacillales</taxon>
        <taxon>Streptococcaceae</taxon>
        <taxon>Streptococcus</taxon>
    </lineage>
</organism>
<evidence type="ECO:0000259" key="3">
    <source>
        <dbReference type="Pfam" id="PF05448"/>
    </source>
</evidence>
<gene>
    <name evidence="4" type="primary">cah</name>
    <name evidence="4" type="ORF">SSV_2149</name>
</gene>
<name>A0A0B7GP18_STRSA</name>
<feature type="domain" description="Acetyl xylan esterase" evidence="3">
    <location>
        <begin position="1"/>
        <end position="316"/>
    </location>
</feature>
<protein>
    <submittedName>
        <fullName evidence="4">Cephalosporin-C deacetylase</fullName>
        <ecNumber evidence="4">3.1.1.41</ecNumber>
    </submittedName>
</protein>
<dbReference type="AlphaFoldDB" id="A0A0B7GP18"/>
<dbReference type="InterPro" id="IPR029058">
    <property type="entry name" value="AB_hydrolase_fold"/>
</dbReference>
<dbReference type="GO" id="GO:0005976">
    <property type="term" value="P:polysaccharide metabolic process"/>
    <property type="evidence" value="ECO:0007669"/>
    <property type="project" value="TreeGrafter"/>
</dbReference>
<evidence type="ECO:0000256" key="1">
    <source>
        <dbReference type="PIRSR" id="PIRSR639069-1"/>
    </source>
</evidence>
<dbReference type="PANTHER" id="PTHR40111">
    <property type="entry name" value="CEPHALOSPORIN-C DEACETYLASE"/>
    <property type="match status" value="1"/>
</dbReference>
<evidence type="ECO:0000256" key="2">
    <source>
        <dbReference type="PIRSR" id="PIRSR639069-2"/>
    </source>
</evidence>
<keyword evidence="4" id="KW-0378">Hydrolase</keyword>
<reference evidence="4 5" key="1">
    <citation type="submission" date="2015-01" db="EMBL/GenBank/DDBJ databases">
        <authorList>
            <person name="Pelicic Vladimir"/>
        </authorList>
    </citation>
    <scope>NUCLEOTIDE SEQUENCE [LARGE SCALE GENOMIC DNA]</scope>
    <source>
        <strain evidence="4 5">2908</strain>
    </source>
</reference>
<accession>A0A0B7GP18</accession>
<dbReference type="Pfam" id="PF05448">
    <property type="entry name" value="AXE1"/>
    <property type="match status" value="1"/>
</dbReference>
<feature type="active site" description="Charge relay system" evidence="1">
    <location>
        <position position="300"/>
    </location>
</feature>
<feature type="active site" description="Charge relay system" evidence="1">
    <location>
        <position position="271"/>
    </location>
</feature>
<dbReference type="PANTHER" id="PTHR40111:SF1">
    <property type="entry name" value="CEPHALOSPORIN-C DEACETYLASE"/>
    <property type="match status" value="1"/>
</dbReference>
<evidence type="ECO:0000313" key="4">
    <source>
        <dbReference type="EMBL" id="CEL91421.1"/>
    </source>
</evidence>